<dbReference type="PATRIC" id="fig|1384054.3.peg.2176"/>
<evidence type="ECO:0000313" key="2">
    <source>
        <dbReference type="Proteomes" id="UP000029392"/>
    </source>
</evidence>
<organism evidence="1 2">
    <name type="scientific">Arenimonas malthae CC-JY-1</name>
    <dbReference type="NCBI Taxonomy" id="1384054"/>
    <lineage>
        <taxon>Bacteria</taxon>
        <taxon>Pseudomonadati</taxon>
        <taxon>Pseudomonadota</taxon>
        <taxon>Gammaproteobacteria</taxon>
        <taxon>Lysobacterales</taxon>
        <taxon>Lysobacteraceae</taxon>
        <taxon>Arenimonas</taxon>
    </lineage>
</organism>
<evidence type="ECO:0000313" key="1">
    <source>
        <dbReference type="EMBL" id="KFN45322.1"/>
    </source>
</evidence>
<dbReference type="AlphaFoldDB" id="A0A091B184"/>
<reference evidence="1 2" key="1">
    <citation type="submission" date="2013-09" db="EMBL/GenBank/DDBJ databases">
        <title>Genome sequencing of Arenimonas malthae.</title>
        <authorList>
            <person name="Chen F."/>
            <person name="Wang G."/>
        </authorList>
    </citation>
    <scope>NUCLEOTIDE SEQUENCE [LARGE SCALE GENOMIC DNA]</scope>
    <source>
        <strain evidence="1 2">CC-JY-1</strain>
    </source>
</reference>
<gene>
    <name evidence="1" type="ORF">N790_10085</name>
</gene>
<accession>A0A091B184</accession>
<protein>
    <submittedName>
        <fullName evidence="1">Uncharacterized protein</fullName>
    </submittedName>
</protein>
<dbReference type="eggNOG" id="ENOG5032GYW">
    <property type="taxonomic scope" value="Bacteria"/>
</dbReference>
<dbReference type="Proteomes" id="UP000029392">
    <property type="component" value="Unassembled WGS sequence"/>
</dbReference>
<proteinExistence type="predicted"/>
<sequence>MLLPLVFALTTIAPTPAPVPERVFQRASELVPWCRQEAEAELVGRGLTTYQWTASYRDEGNTLVVEGKLRADGRDYPVNCRIARGARERYATIEVSEPAP</sequence>
<keyword evidence="2" id="KW-1185">Reference proteome</keyword>
<name>A0A091B184_9GAMM</name>
<dbReference type="STRING" id="1384054.N790_10085"/>
<dbReference type="EMBL" id="AVCH01000184">
    <property type="protein sequence ID" value="KFN45322.1"/>
    <property type="molecule type" value="Genomic_DNA"/>
</dbReference>
<dbReference type="OrthoDB" id="6025738at2"/>
<dbReference type="RefSeq" id="WP_052385903.1">
    <property type="nucleotide sequence ID" value="NZ_AVCH01000184.1"/>
</dbReference>
<comment type="caution">
    <text evidence="1">The sequence shown here is derived from an EMBL/GenBank/DDBJ whole genome shotgun (WGS) entry which is preliminary data.</text>
</comment>